<dbReference type="InterPro" id="IPR046341">
    <property type="entry name" value="SET_dom_sf"/>
</dbReference>
<dbReference type="GO" id="GO:0032259">
    <property type="term" value="P:methylation"/>
    <property type="evidence" value="ECO:0007669"/>
    <property type="project" value="UniProtKB-KW"/>
</dbReference>
<dbReference type="SUPFAM" id="SSF81822">
    <property type="entry name" value="RuBisCo LSMT C-terminal, substrate-binding domain"/>
    <property type="match status" value="1"/>
</dbReference>
<dbReference type="CDD" id="cd10527">
    <property type="entry name" value="SET_LSMT"/>
    <property type="match status" value="1"/>
</dbReference>
<feature type="domain" description="SET" evidence="7">
    <location>
        <begin position="50"/>
        <end position="263"/>
    </location>
</feature>
<evidence type="ECO:0000313" key="8">
    <source>
        <dbReference type="EMBL" id="CAK0780779.1"/>
    </source>
</evidence>
<evidence type="ECO:0000256" key="4">
    <source>
        <dbReference type="SAM" id="Coils"/>
    </source>
</evidence>
<evidence type="ECO:0000313" key="9">
    <source>
        <dbReference type="Proteomes" id="UP001314263"/>
    </source>
</evidence>
<feature type="coiled-coil region" evidence="4">
    <location>
        <begin position="366"/>
        <end position="393"/>
    </location>
</feature>
<name>A0AAV1I3L1_9CHLO</name>
<keyword evidence="1" id="KW-0489">Methyltransferase</keyword>
<dbReference type="InterPro" id="IPR050600">
    <property type="entry name" value="SETD3_SETD6_MTase"/>
</dbReference>
<dbReference type="PROSITE" id="PS50280">
    <property type="entry name" value="SET"/>
    <property type="match status" value="1"/>
</dbReference>
<evidence type="ECO:0000259" key="7">
    <source>
        <dbReference type="PROSITE" id="PS50280"/>
    </source>
</evidence>
<reference evidence="8 9" key="1">
    <citation type="submission" date="2023-10" db="EMBL/GenBank/DDBJ databases">
        <authorList>
            <person name="Maclean D."/>
            <person name="Macfadyen A."/>
        </authorList>
    </citation>
    <scope>NUCLEOTIDE SEQUENCE [LARGE SCALE GENOMIC DNA]</scope>
</reference>
<dbReference type="PANTHER" id="PTHR13271:SF151">
    <property type="entry name" value="SET DOMAIN-CONTAINING PROTEIN 4"/>
    <property type="match status" value="1"/>
</dbReference>
<dbReference type="Gene3D" id="3.90.1410.10">
    <property type="entry name" value="set domain protein methyltransferase, domain 1"/>
    <property type="match status" value="1"/>
</dbReference>
<dbReference type="EMBL" id="CAUYUE010000006">
    <property type="protein sequence ID" value="CAK0780779.1"/>
    <property type="molecule type" value="Genomic_DNA"/>
</dbReference>
<keyword evidence="9" id="KW-1185">Reference proteome</keyword>
<dbReference type="SUPFAM" id="SSF82199">
    <property type="entry name" value="SET domain"/>
    <property type="match status" value="1"/>
</dbReference>
<protein>
    <recommendedName>
        <fullName evidence="7">SET domain-containing protein</fullName>
    </recommendedName>
</protein>
<keyword evidence="2" id="KW-0808">Transferase</keyword>
<feature type="region of interest" description="Disordered" evidence="5">
    <location>
        <begin position="411"/>
        <end position="443"/>
    </location>
</feature>
<dbReference type="Proteomes" id="UP001314263">
    <property type="component" value="Unassembled WGS sequence"/>
</dbReference>
<keyword evidence="3" id="KW-0949">S-adenosyl-L-methionine</keyword>
<dbReference type="Pfam" id="PF00856">
    <property type="entry name" value="SET"/>
    <property type="match status" value="1"/>
</dbReference>
<sequence length="479" mass="52928">MDQALPACMLLVVAALMLTNYPAAQAAVKAPQLSSAHDLVEWVVKYGGQTAGTVAQHPQTGLRGVFANRDIKKGEIAVTVPINVSMDIGPAQWTSAELAVSLLRTKVEYAQVWQLFQPYLGNLPSEEDVYTLYNFRQEHIALLQDAEMEGKVKQALDLVESIYSGTSDQARATMADLRQLRPEEAALITLGGLKRYASIIESYSFGAPNAKNEQWRFLVPLMDMMNHKEKPNVIVDQDAQRQAFVATALVDIRKGEELVQSYRERSNRNDIALLHHFFLNERRPALMCAHDFPSAAAHPATQQPWTDTHYLPGGPLSTKEEASRLRLKLAAFPTTESQDRAALTRNRNPIRDWRERMIVDFRVLRKEKLRLVAEAIEEHLRRAEEDAAAAAAAAAPAAQSASQAVVVDDDDDNLYRGSSSENSSEAAEGSQQGRGADRGFIKASDGKLRPQVVVPLADADVGLQEPKFLKINTAVHSEL</sequence>
<keyword evidence="4" id="KW-0175">Coiled coil</keyword>
<comment type="caution">
    <text evidence="8">The sequence shown here is derived from an EMBL/GenBank/DDBJ whole genome shotgun (WGS) entry which is preliminary data.</text>
</comment>
<accession>A0AAV1I3L1</accession>
<feature type="compositionally biased region" description="Low complexity" evidence="5">
    <location>
        <begin position="417"/>
        <end position="430"/>
    </location>
</feature>
<evidence type="ECO:0000256" key="1">
    <source>
        <dbReference type="ARBA" id="ARBA00022603"/>
    </source>
</evidence>
<proteinExistence type="predicted"/>
<evidence type="ECO:0000256" key="2">
    <source>
        <dbReference type="ARBA" id="ARBA00022679"/>
    </source>
</evidence>
<dbReference type="InterPro" id="IPR036464">
    <property type="entry name" value="Rubisco_LSMT_subst-bd_sf"/>
</dbReference>
<organism evidence="8 9">
    <name type="scientific">Coccomyxa viridis</name>
    <dbReference type="NCBI Taxonomy" id="1274662"/>
    <lineage>
        <taxon>Eukaryota</taxon>
        <taxon>Viridiplantae</taxon>
        <taxon>Chlorophyta</taxon>
        <taxon>core chlorophytes</taxon>
        <taxon>Trebouxiophyceae</taxon>
        <taxon>Trebouxiophyceae incertae sedis</taxon>
        <taxon>Coccomyxaceae</taxon>
        <taxon>Coccomyxa</taxon>
    </lineage>
</organism>
<evidence type="ECO:0000256" key="6">
    <source>
        <dbReference type="SAM" id="SignalP"/>
    </source>
</evidence>
<gene>
    <name evidence="8" type="ORF">CVIRNUC_005172</name>
</gene>
<feature type="chain" id="PRO_5043684836" description="SET domain-containing protein" evidence="6">
    <location>
        <begin position="27"/>
        <end position="479"/>
    </location>
</feature>
<feature type="signal peptide" evidence="6">
    <location>
        <begin position="1"/>
        <end position="26"/>
    </location>
</feature>
<evidence type="ECO:0000256" key="5">
    <source>
        <dbReference type="SAM" id="MobiDB-lite"/>
    </source>
</evidence>
<dbReference type="GO" id="GO:0016279">
    <property type="term" value="F:protein-lysine N-methyltransferase activity"/>
    <property type="evidence" value="ECO:0007669"/>
    <property type="project" value="TreeGrafter"/>
</dbReference>
<dbReference type="AlphaFoldDB" id="A0AAV1I3L1"/>
<dbReference type="InterPro" id="IPR001214">
    <property type="entry name" value="SET_dom"/>
</dbReference>
<evidence type="ECO:0000256" key="3">
    <source>
        <dbReference type="ARBA" id="ARBA00022691"/>
    </source>
</evidence>
<keyword evidence="6" id="KW-0732">Signal</keyword>
<dbReference type="PANTHER" id="PTHR13271">
    <property type="entry name" value="UNCHARACTERIZED PUTATIVE METHYLTRANSFERASE"/>
    <property type="match status" value="1"/>
</dbReference>